<protein>
    <submittedName>
        <fullName evidence="2">Uncharacterized protein</fullName>
    </submittedName>
</protein>
<name>A0A915KQL7_ROMCU</name>
<evidence type="ECO:0000313" key="1">
    <source>
        <dbReference type="Proteomes" id="UP000887565"/>
    </source>
</evidence>
<reference evidence="2" key="1">
    <citation type="submission" date="2022-11" db="UniProtKB">
        <authorList>
            <consortium name="WormBaseParasite"/>
        </authorList>
    </citation>
    <scope>IDENTIFICATION</scope>
</reference>
<accession>A0A915KQL7</accession>
<dbReference type="AlphaFoldDB" id="A0A915KQL7"/>
<dbReference type="WBParaSite" id="nRc.2.0.1.t40764-RA">
    <property type="protein sequence ID" value="nRc.2.0.1.t40764-RA"/>
    <property type="gene ID" value="nRc.2.0.1.g40764"/>
</dbReference>
<evidence type="ECO:0000313" key="2">
    <source>
        <dbReference type="WBParaSite" id="nRc.2.0.1.t40764-RA"/>
    </source>
</evidence>
<organism evidence="1 2">
    <name type="scientific">Romanomermis culicivorax</name>
    <name type="common">Nematode worm</name>
    <dbReference type="NCBI Taxonomy" id="13658"/>
    <lineage>
        <taxon>Eukaryota</taxon>
        <taxon>Metazoa</taxon>
        <taxon>Ecdysozoa</taxon>
        <taxon>Nematoda</taxon>
        <taxon>Enoplea</taxon>
        <taxon>Dorylaimia</taxon>
        <taxon>Mermithida</taxon>
        <taxon>Mermithoidea</taxon>
        <taxon>Mermithidae</taxon>
        <taxon>Romanomermis</taxon>
    </lineage>
</organism>
<sequence>MFTKSSDFLKPIYRKTKRVIRMPFAVLERHSSLLSRMFSCQLITGQWNRTVTQLELKSLMKPSPCPISASCPITVEKFTTSHEFTAAGKLYSMADRSLCLTIPGWPTEALS</sequence>
<dbReference type="Proteomes" id="UP000887565">
    <property type="component" value="Unplaced"/>
</dbReference>
<proteinExistence type="predicted"/>
<keyword evidence="1" id="KW-1185">Reference proteome</keyword>